<accession>A0A5J4UJ84</accession>
<feature type="compositionally biased region" description="Polar residues" evidence="1">
    <location>
        <begin position="150"/>
        <end position="169"/>
    </location>
</feature>
<protein>
    <submittedName>
        <fullName evidence="2">Uncharacterized protein</fullName>
    </submittedName>
</protein>
<dbReference type="AlphaFoldDB" id="A0A5J4UJ84"/>
<evidence type="ECO:0000256" key="1">
    <source>
        <dbReference type="SAM" id="MobiDB-lite"/>
    </source>
</evidence>
<dbReference type="EMBL" id="SNRW01015694">
    <property type="protein sequence ID" value="KAA6370131.1"/>
    <property type="molecule type" value="Genomic_DNA"/>
</dbReference>
<dbReference type="Proteomes" id="UP000324800">
    <property type="component" value="Unassembled WGS sequence"/>
</dbReference>
<reference evidence="2 3" key="1">
    <citation type="submission" date="2019-03" db="EMBL/GenBank/DDBJ databases">
        <title>Single cell metagenomics reveals metabolic interactions within the superorganism composed of flagellate Streblomastix strix and complex community of Bacteroidetes bacteria on its surface.</title>
        <authorList>
            <person name="Treitli S.C."/>
            <person name="Kolisko M."/>
            <person name="Husnik F."/>
            <person name="Keeling P."/>
            <person name="Hampl V."/>
        </authorList>
    </citation>
    <scope>NUCLEOTIDE SEQUENCE [LARGE SCALE GENOMIC DNA]</scope>
    <source>
        <strain evidence="2">ST1C</strain>
    </source>
</reference>
<feature type="region of interest" description="Disordered" evidence="1">
    <location>
        <begin position="131"/>
        <end position="182"/>
    </location>
</feature>
<name>A0A5J4UJ84_9EUKA</name>
<feature type="compositionally biased region" description="Polar residues" evidence="1">
    <location>
        <begin position="62"/>
        <end position="78"/>
    </location>
</feature>
<gene>
    <name evidence="2" type="ORF">EZS28_034341</name>
</gene>
<feature type="compositionally biased region" description="Low complexity" evidence="1">
    <location>
        <begin position="27"/>
        <end position="60"/>
    </location>
</feature>
<comment type="caution">
    <text evidence="2">The sequence shown here is derived from an EMBL/GenBank/DDBJ whole genome shotgun (WGS) entry which is preliminary data.</text>
</comment>
<proteinExistence type="predicted"/>
<evidence type="ECO:0000313" key="2">
    <source>
        <dbReference type="EMBL" id="KAA6370131.1"/>
    </source>
</evidence>
<feature type="non-terminal residue" evidence="2">
    <location>
        <position position="182"/>
    </location>
</feature>
<sequence length="182" mass="20173">MSVRGVPPLNLESSRKDQQLGVKGKNLRQSQSSLSDRSPGNATQTQNKNNKNQNISSEQQEFTEGNNSLQKGLLNSNPKRSRKAVLLMEKIQSKSKSNLEQLVFQENKVLNDENDNNEQIGGELLNWTPVDLPQSTLSSNPSKKKVSKDSPITSQSSVTIQQKTQNIIMNPTPLPERPVALP</sequence>
<feature type="compositionally biased region" description="Pro residues" evidence="1">
    <location>
        <begin position="172"/>
        <end position="182"/>
    </location>
</feature>
<organism evidence="2 3">
    <name type="scientific">Streblomastix strix</name>
    <dbReference type="NCBI Taxonomy" id="222440"/>
    <lineage>
        <taxon>Eukaryota</taxon>
        <taxon>Metamonada</taxon>
        <taxon>Preaxostyla</taxon>
        <taxon>Oxymonadida</taxon>
        <taxon>Streblomastigidae</taxon>
        <taxon>Streblomastix</taxon>
    </lineage>
</organism>
<feature type="region of interest" description="Disordered" evidence="1">
    <location>
        <begin position="1"/>
        <end position="87"/>
    </location>
</feature>
<evidence type="ECO:0000313" key="3">
    <source>
        <dbReference type="Proteomes" id="UP000324800"/>
    </source>
</evidence>